<proteinExistence type="predicted"/>
<evidence type="ECO:0000313" key="3">
    <source>
        <dbReference type="Proteomes" id="UP000742786"/>
    </source>
</evidence>
<sequence length="111" mass="11900">MKQSMMIMFACALFGATATSVYAGDGHHHAMAEAQKSHAVKGEVVAVDKAASKVKLKHAAVPELKWPAMTMFFAVTDKSQLEGLNAGDRVSFEFIEASDGAPLITHIKPLK</sequence>
<dbReference type="Gene3D" id="2.40.50.320">
    <property type="entry name" value="Copper binding periplasmic protein CusF"/>
    <property type="match status" value="1"/>
</dbReference>
<evidence type="ECO:0000256" key="1">
    <source>
        <dbReference type="SAM" id="SignalP"/>
    </source>
</evidence>
<dbReference type="InterPro" id="IPR021647">
    <property type="entry name" value="CusF_Ec"/>
</dbReference>
<keyword evidence="1" id="KW-0732">Signal</keyword>
<dbReference type="InterPro" id="IPR042230">
    <property type="entry name" value="CusF_sf"/>
</dbReference>
<reference evidence="2" key="1">
    <citation type="submission" date="2021-04" db="EMBL/GenBank/DDBJ databases">
        <authorList>
            <person name="Hornung B."/>
        </authorList>
    </citation>
    <scope>NUCLEOTIDE SEQUENCE</scope>
    <source>
        <strain evidence="2">G5G6</strain>
    </source>
</reference>
<gene>
    <name evidence="2" type="ORF">GTOL_12847</name>
</gene>
<dbReference type="EMBL" id="CAJQUM010000001">
    <property type="protein sequence ID" value="CAG4884964.1"/>
    <property type="molecule type" value="Genomic_DNA"/>
</dbReference>
<comment type="caution">
    <text evidence="2">The sequence shown here is derived from an EMBL/GenBank/DDBJ whole genome shotgun (WGS) entry which is preliminary data.</text>
</comment>
<feature type="chain" id="PRO_5037931304" evidence="1">
    <location>
        <begin position="24"/>
        <end position="111"/>
    </location>
</feature>
<protein>
    <submittedName>
        <fullName evidence="2">Cation transporter</fullName>
    </submittedName>
</protein>
<evidence type="ECO:0000313" key="2">
    <source>
        <dbReference type="EMBL" id="CAG4884964.1"/>
    </source>
</evidence>
<accession>A0A916J5L3</accession>
<name>A0A916J5L3_9PROT</name>
<feature type="signal peptide" evidence="1">
    <location>
        <begin position="1"/>
        <end position="23"/>
    </location>
</feature>
<organism evidence="2 3">
    <name type="scientific">Georgfuchsia toluolica</name>
    <dbReference type="NCBI Taxonomy" id="424218"/>
    <lineage>
        <taxon>Bacteria</taxon>
        <taxon>Pseudomonadati</taxon>
        <taxon>Pseudomonadota</taxon>
        <taxon>Betaproteobacteria</taxon>
        <taxon>Nitrosomonadales</taxon>
        <taxon>Sterolibacteriaceae</taxon>
        <taxon>Georgfuchsia</taxon>
    </lineage>
</organism>
<dbReference type="Pfam" id="PF11604">
    <property type="entry name" value="CusF_Ec"/>
    <property type="match status" value="1"/>
</dbReference>
<dbReference type="AlphaFoldDB" id="A0A916J5L3"/>
<keyword evidence="3" id="KW-1185">Reference proteome</keyword>
<dbReference type="Proteomes" id="UP000742786">
    <property type="component" value="Unassembled WGS sequence"/>
</dbReference>